<feature type="region of interest" description="Disordered" evidence="1">
    <location>
        <begin position="376"/>
        <end position="411"/>
    </location>
</feature>
<evidence type="ECO:0000313" key="3">
    <source>
        <dbReference type="Proteomes" id="UP000095751"/>
    </source>
</evidence>
<sequence length="426" mass="49095">MMEANNELDQHEVAAAQQEQEQQQLIIAAATKQRHLKIDSVLEKKGTFPLQNRNKIDVLIKEFLEKLGDDIHDMLCDNKHAAEADTYTGLDSDRDTEEEVETAIRFFPEVLTRRKAVFDGDFHYPIQEVAFACDEDFGDWQCNVKSVSFIPIVARLAIEFGLFEEDERGGLLCLDREGDNVLHRLMLTDQIIDGDNREQQHEADDKFLQVLIKLRQLDLLKKEDIKRYELLHKLSHCNYIFTEKRYQMLVEWDPNALTQTDRHGVLPFNIATIQGIQFVFEYGIRYFPKKKGISLLFHKPEYDCTDFQHACRNFGYEKVMKVVEDTLARYSDTPVNVPEALLSAAIDEKVHLDCVYFLLRREPDLLLKLLPQLLPSLSSSSSSSSVSASGSPNDNDDDNKSRNSSKKRKRSININYNDLDLDLDSD</sequence>
<name>A0A1E7EM09_9STRA</name>
<dbReference type="EMBL" id="KV784394">
    <property type="protein sequence ID" value="OEU06886.1"/>
    <property type="molecule type" value="Genomic_DNA"/>
</dbReference>
<dbReference type="Proteomes" id="UP000095751">
    <property type="component" value="Unassembled WGS sequence"/>
</dbReference>
<protein>
    <submittedName>
        <fullName evidence="2">Uncharacterized protein</fullName>
    </submittedName>
</protein>
<keyword evidence="3" id="KW-1185">Reference proteome</keyword>
<accession>A0A1E7EM09</accession>
<dbReference type="InParanoid" id="A0A1E7EM09"/>
<evidence type="ECO:0000256" key="1">
    <source>
        <dbReference type="SAM" id="MobiDB-lite"/>
    </source>
</evidence>
<gene>
    <name evidence="2" type="ORF">FRACYDRAFT_278048</name>
</gene>
<dbReference type="AlphaFoldDB" id="A0A1E7EM09"/>
<feature type="compositionally biased region" description="Low complexity" evidence="1">
    <location>
        <begin position="376"/>
        <end position="393"/>
    </location>
</feature>
<organism evidence="2 3">
    <name type="scientific">Fragilariopsis cylindrus CCMP1102</name>
    <dbReference type="NCBI Taxonomy" id="635003"/>
    <lineage>
        <taxon>Eukaryota</taxon>
        <taxon>Sar</taxon>
        <taxon>Stramenopiles</taxon>
        <taxon>Ochrophyta</taxon>
        <taxon>Bacillariophyta</taxon>
        <taxon>Bacillariophyceae</taxon>
        <taxon>Bacillariophycidae</taxon>
        <taxon>Bacillariales</taxon>
        <taxon>Bacillariaceae</taxon>
        <taxon>Fragilariopsis</taxon>
    </lineage>
</organism>
<dbReference type="KEGG" id="fcy:FRACYDRAFT_278048"/>
<evidence type="ECO:0000313" key="2">
    <source>
        <dbReference type="EMBL" id="OEU06886.1"/>
    </source>
</evidence>
<proteinExistence type="predicted"/>
<reference evidence="2 3" key="1">
    <citation type="submission" date="2016-09" db="EMBL/GenBank/DDBJ databases">
        <title>Extensive genetic diversity and differential bi-allelic expression allows diatom success in the polar Southern Ocean.</title>
        <authorList>
            <consortium name="DOE Joint Genome Institute"/>
            <person name="Mock T."/>
            <person name="Otillar R.P."/>
            <person name="Strauss J."/>
            <person name="Dupont C."/>
            <person name="Frickenhaus S."/>
            <person name="Maumus F."/>
            <person name="Mcmullan M."/>
            <person name="Sanges R."/>
            <person name="Schmutz J."/>
            <person name="Toseland A."/>
            <person name="Valas R."/>
            <person name="Veluchamy A."/>
            <person name="Ward B.J."/>
            <person name="Allen A."/>
            <person name="Barry K."/>
            <person name="Falciatore A."/>
            <person name="Ferrante M."/>
            <person name="Fortunato A.E."/>
            <person name="Gloeckner G."/>
            <person name="Gruber A."/>
            <person name="Hipkin R."/>
            <person name="Janech M."/>
            <person name="Kroth P."/>
            <person name="Leese F."/>
            <person name="Lindquist E."/>
            <person name="Lyon B.R."/>
            <person name="Martin J."/>
            <person name="Mayer C."/>
            <person name="Parker M."/>
            <person name="Quesneville H."/>
            <person name="Raymond J."/>
            <person name="Uhlig C."/>
            <person name="Valentin K.U."/>
            <person name="Worden A.Z."/>
            <person name="Armbrust E.V."/>
            <person name="Bowler C."/>
            <person name="Green B."/>
            <person name="Moulton V."/>
            <person name="Van Oosterhout C."/>
            <person name="Grigoriev I."/>
        </authorList>
    </citation>
    <scope>NUCLEOTIDE SEQUENCE [LARGE SCALE GENOMIC DNA]</scope>
    <source>
        <strain evidence="2 3">CCMP1102</strain>
    </source>
</reference>